<dbReference type="GeneID" id="93649745"/>
<evidence type="ECO:0000256" key="1">
    <source>
        <dbReference type="SAM" id="MobiDB-lite"/>
    </source>
</evidence>
<evidence type="ECO:0000313" key="4">
    <source>
        <dbReference type="Proteomes" id="UP000669133"/>
    </source>
</evidence>
<dbReference type="AlphaFoldDB" id="A0A8H7ZHU6"/>
<dbReference type="Pfam" id="PF21547">
    <property type="entry name" value="TTI1"/>
    <property type="match status" value="1"/>
</dbReference>
<organism evidence="3 4">
    <name type="scientific">Candida metapsilosis</name>
    <dbReference type="NCBI Taxonomy" id="273372"/>
    <lineage>
        <taxon>Eukaryota</taxon>
        <taxon>Fungi</taxon>
        <taxon>Dikarya</taxon>
        <taxon>Ascomycota</taxon>
        <taxon>Saccharomycotina</taxon>
        <taxon>Pichiomycetes</taxon>
        <taxon>Debaryomycetaceae</taxon>
        <taxon>Candida/Lodderomyces clade</taxon>
        <taxon>Candida</taxon>
    </lineage>
</organism>
<gene>
    <name evidence="3" type="ORF">I9W82_001116</name>
</gene>
<dbReference type="EMBL" id="JAEOAQ010000001">
    <property type="protein sequence ID" value="KAG5422023.1"/>
    <property type="molecule type" value="Genomic_DNA"/>
</dbReference>
<dbReference type="Pfam" id="PF24173">
    <property type="entry name" value="TPR_TTI1_N"/>
    <property type="match status" value="1"/>
</dbReference>
<name>A0A8H7ZHU6_9ASCO</name>
<dbReference type="InterPro" id="IPR057566">
    <property type="entry name" value="TPR_TTI1_N"/>
</dbReference>
<evidence type="ECO:0000259" key="2">
    <source>
        <dbReference type="Pfam" id="PF24173"/>
    </source>
</evidence>
<dbReference type="PANTHER" id="PTHR18460">
    <property type="entry name" value="TEL2 INTERACTING PROTEIN 1 TTI1 FAMILY MEMBER"/>
    <property type="match status" value="1"/>
</dbReference>
<feature type="compositionally biased region" description="Acidic residues" evidence="1">
    <location>
        <begin position="910"/>
        <end position="927"/>
    </location>
</feature>
<feature type="region of interest" description="Disordered" evidence="1">
    <location>
        <begin position="903"/>
        <end position="931"/>
    </location>
</feature>
<comment type="caution">
    <text evidence="3">The sequence shown here is derived from an EMBL/GenBank/DDBJ whole genome shotgun (WGS) entry which is preliminary data.</text>
</comment>
<feature type="region of interest" description="Disordered" evidence="1">
    <location>
        <begin position="497"/>
        <end position="521"/>
    </location>
</feature>
<dbReference type="Proteomes" id="UP000669133">
    <property type="component" value="Unassembled WGS sequence"/>
</dbReference>
<proteinExistence type="predicted"/>
<dbReference type="InterPro" id="IPR052587">
    <property type="entry name" value="TELO2-interacting_protein_1"/>
</dbReference>
<dbReference type="PANTHER" id="PTHR18460:SF3">
    <property type="entry name" value="TELO2-INTERACTING PROTEIN 1 HOMOLOG"/>
    <property type="match status" value="1"/>
</dbReference>
<keyword evidence="4" id="KW-1185">Reference proteome</keyword>
<feature type="compositionally biased region" description="Polar residues" evidence="1">
    <location>
        <begin position="501"/>
        <end position="520"/>
    </location>
</feature>
<dbReference type="GO" id="GO:0005737">
    <property type="term" value="C:cytoplasm"/>
    <property type="evidence" value="ECO:0007669"/>
    <property type="project" value="TreeGrafter"/>
</dbReference>
<sequence>MSLNSITDGLDQRIISQRIFERVKPFCIQLTQEALTSTFNESKVVSLLTSIEKELKSVNEDDSSQGYFLLPNVADYVFFPISNLLKKPSLSDAIVQHILSIIGYLVEHCWILNPNHVLFDQLFPLVLYLIEGDSGAKSQSIGTKPLQFKVSAIYSLNQMVSSLDMSYFQENGKKLHLLSRSISLALDILTSTKATDQETITLLVNCCSLVQSLLSKLDSEKRSTILPGIVSGITNFVTLNSSINYRLFRQIIRLLSSIICTSFSDKDLHAELKVDPVADISDIQTVWDDDERTLDGSEKSDISIQEHGYRTMPWLKATSKQLKITLVILFKSLLLSSRNKDRLRTRSELGDEILDFVVSVMSTCFISLYAEFVPIALDICAITVFASSWENEDSSTRIWNICQRIMEALDTGVEKCKAYYEVVRGKLSSLIDNKLSAIIFSTDEEKVGLNLIVIKLHFAMLAQLSWKQEADLNDLNLLRKRCLRLLSEMVVDHVRLESSHRQSTGTSSLTTNENSQNSLDNIELPGHINAKNVKKSRVQTAVGIPYRHQLQLISSQWNRIPLPSENDLSVGLGSNALEKSLRSIVSFLSKLKFKCGEEELGLSDLEELLGDSVNSSTLEKGVALWFASNFAKSNLQKSHDFNPSEFLNLEESDGIIGDEPNEATYLLLIKAEDILDDFSDKSGYSMSKEEEVACVSAMEAISCVVGTIPLTSFRSDVLMDYLLYLFQALTRTDTPRVQSQAQHTVKSIVDCYYGGSISTMIMDNSDYLIDAISLQMTVASNLTPSLPGILIILIKVAGIQLLESNQLFDIFSDMFVILDSYHGYNQLVEGFFVVFEVLVEQVKSMYLGNSTAIDNHESNSSQFKPWGMTSKEQLIYFLEDKSHIDLLSRFDSEKEYFQRTEDKPFGEMAGDSDDEEDEESDESETEDQWSSPIPKSIYDVLKRVFNYGFTLISQPSYTLKAQIIKTLRRLFPLLCTDYKLVLPIMASNWSVLMALITASNSLSSSQEMRTALSWEQINITIESLKFVTEILNFDRCQEEYFFSRKFLEMWSFISKHSELLSHSSKKEHTTDLVLAEKALSTFRSFPALKDALVEFLIAGAQNYEKTIPDLTRFELIKLCYRLQIPKTLELTRDTRCVLEVLKTNAILAK</sequence>
<evidence type="ECO:0000313" key="3">
    <source>
        <dbReference type="EMBL" id="KAG5422023.1"/>
    </source>
</evidence>
<reference evidence="3 4" key="1">
    <citation type="submission" date="2020-12" db="EMBL/GenBank/DDBJ databases">
        <title>Effect of drift, selection, and recombination on the evolution of hybrid genomes in Candida yeast pathogens.</title>
        <authorList>
            <person name="Mixao V."/>
            <person name="Ksiezopolska E."/>
            <person name="Saus E."/>
            <person name="Boekhout T."/>
            <person name="Gacser A."/>
            <person name="Gabaldon T."/>
        </authorList>
    </citation>
    <scope>NUCLEOTIDE SEQUENCE [LARGE SCALE GENOMIC DNA]</scope>
    <source>
        <strain evidence="3 4">BP57</strain>
    </source>
</reference>
<dbReference type="OrthoDB" id="6781668at2759"/>
<protein>
    <recommendedName>
        <fullName evidence="2">TTI1 N-terminal TPR domain-containing protein</fullName>
    </recommendedName>
</protein>
<accession>A0A8H7ZHU6</accession>
<dbReference type="RefSeq" id="XP_067551139.1">
    <property type="nucleotide sequence ID" value="XM_067689828.1"/>
</dbReference>
<feature type="domain" description="TTI1 N-terminal TPR" evidence="2">
    <location>
        <begin position="20"/>
        <end position="380"/>
    </location>
</feature>
<dbReference type="InterPro" id="IPR049362">
    <property type="entry name" value="TTI1_rpt"/>
</dbReference>